<protein>
    <submittedName>
        <fullName evidence="3">Uncharacterized protein</fullName>
    </submittedName>
</protein>
<feature type="chain" id="PRO_5028368800" evidence="2">
    <location>
        <begin position="23"/>
        <end position="189"/>
    </location>
</feature>
<evidence type="ECO:0000256" key="1">
    <source>
        <dbReference type="SAM" id="MobiDB-lite"/>
    </source>
</evidence>
<proteinExistence type="predicted"/>
<dbReference type="AlphaFoldDB" id="A0A6V7TPK8"/>
<gene>
    <name evidence="3" type="ORF">MENT_LOCUS2657</name>
</gene>
<dbReference type="Proteomes" id="UP000580250">
    <property type="component" value="Unassembled WGS sequence"/>
</dbReference>
<reference evidence="3 4" key="1">
    <citation type="submission" date="2020-08" db="EMBL/GenBank/DDBJ databases">
        <authorList>
            <person name="Koutsovoulos G."/>
            <person name="Danchin GJ E."/>
        </authorList>
    </citation>
    <scope>NUCLEOTIDE SEQUENCE [LARGE SCALE GENOMIC DNA]</scope>
</reference>
<accession>A0A6V7TPK8</accession>
<feature type="signal peptide" evidence="2">
    <location>
        <begin position="1"/>
        <end position="22"/>
    </location>
</feature>
<sequence length="189" mass="21549">MKIFNLILLNLCFLELFSLLSGMNPGQGPSGSQGPEDYEQLKEKIEHLLQYVGHFPAHTGHAQAFNNVREEYNYLFHQYGDLIEKSAKINEELRVGYTTRSQYPNNPGIAQEISRVMIEPLVKQFENNKAQETQLLSQMKTLHKYVEYLYDFNYAFQDEGAGTSEQGQHQQGQHGRGRRDGGHGTGPNN</sequence>
<evidence type="ECO:0000313" key="4">
    <source>
        <dbReference type="Proteomes" id="UP000580250"/>
    </source>
</evidence>
<evidence type="ECO:0000256" key="2">
    <source>
        <dbReference type="SAM" id="SignalP"/>
    </source>
</evidence>
<feature type="region of interest" description="Disordered" evidence="1">
    <location>
        <begin position="161"/>
        <end position="189"/>
    </location>
</feature>
<comment type="caution">
    <text evidence="3">The sequence shown here is derived from an EMBL/GenBank/DDBJ whole genome shotgun (WGS) entry which is preliminary data.</text>
</comment>
<keyword evidence="2" id="KW-0732">Signal</keyword>
<evidence type="ECO:0000313" key="3">
    <source>
        <dbReference type="EMBL" id="CAD2129591.1"/>
    </source>
</evidence>
<name>A0A6V7TPK8_MELEN</name>
<dbReference type="EMBL" id="CAJEWN010000008">
    <property type="protein sequence ID" value="CAD2129591.1"/>
    <property type="molecule type" value="Genomic_DNA"/>
</dbReference>
<organism evidence="3 4">
    <name type="scientific">Meloidogyne enterolobii</name>
    <name type="common">Root-knot nematode worm</name>
    <name type="synonym">Meloidogyne mayaguensis</name>
    <dbReference type="NCBI Taxonomy" id="390850"/>
    <lineage>
        <taxon>Eukaryota</taxon>
        <taxon>Metazoa</taxon>
        <taxon>Ecdysozoa</taxon>
        <taxon>Nematoda</taxon>
        <taxon>Chromadorea</taxon>
        <taxon>Rhabditida</taxon>
        <taxon>Tylenchina</taxon>
        <taxon>Tylenchomorpha</taxon>
        <taxon>Tylenchoidea</taxon>
        <taxon>Meloidogynidae</taxon>
        <taxon>Meloidogyninae</taxon>
        <taxon>Meloidogyne</taxon>
    </lineage>
</organism>